<evidence type="ECO:0000256" key="2">
    <source>
        <dbReference type="ARBA" id="ARBA00022679"/>
    </source>
</evidence>
<dbReference type="PANTHER" id="PTHR22916:SF51">
    <property type="entry name" value="GLYCOSYLTRANSFERASE EPSH-RELATED"/>
    <property type="match status" value="1"/>
</dbReference>
<keyword evidence="1" id="KW-0328">Glycosyltransferase</keyword>
<dbReference type="InterPro" id="IPR001173">
    <property type="entry name" value="Glyco_trans_2-like"/>
</dbReference>
<organism evidence="4 5">
    <name type="scientific">Bifidobacterium pseudocatenulatum</name>
    <dbReference type="NCBI Taxonomy" id="28026"/>
    <lineage>
        <taxon>Bacteria</taxon>
        <taxon>Bacillati</taxon>
        <taxon>Actinomycetota</taxon>
        <taxon>Actinomycetes</taxon>
        <taxon>Bifidobacteriales</taxon>
        <taxon>Bifidobacteriaceae</taxon>
        <taxon>Bifidobacterium</taxon>
    </lineage>
</organism>
<proteinExistence type="predicted"/>
<feature type="domain" description="Glycosyltransferase 2-like" evidence="3">
    <location>
        <begin position="10"/>
        <end position="138"/>
    </location>
</feature>
<sequence>MTDKNQPLVSIVIPAYNVADYLDECLESVVSQTYANLEIVLVDDGSTDDTGEKCDAWAKKDVRIRVLHQKNGGLSAARNAGILHCNGEYLLVLDSDDRIKQDLVRKCVSSLEDSSADLVHFGYSSITESGAHVNNHPDPEAEGDELLLLILSNKLQSHSWQLLCKRSLYDGILFPEGRKAEDLATTYKLISRVGSSVTIPDCLYEYRTRKGSILAGATSNPEKAVQYYVDELLAFREMIQWAKATGHAEYVRAAQNSMVHHLFLHYKAMLATCSEEGIGWVSNRLSEELRDIDSNSLEGTEKKKAAMFRNGSLAFCYRFDNALRKTVKQLLRRIRRVSK</sequence>
<protein>
    <submittedName>
        <fullName evidence="4">Glycosyltransferase family 2 protein</fullName>
    </submittedName>
</protein>
<accession>A0AAQ0LV30</accession>
<dbReference type="InterPro" id="IPR029044">
    <property type="entry name" value="Nucleotide-diphossugar_trans"/>
</dbReference>
<dbReference type="RefSeq" id="WP_118376344.1">
    <property type="nucleotide sequence ID" value="NZ_QRPH01000003.1"/>
</dbReference>
<evidence type="ECO:0000259" key="3">
    <source>
        <dbReference type="Pfam" id="PF00535"/>
    </source>
</evidence>
<dbReference type="CDD" id="cd00761">
    <property type="entry name" value="Glyco_tranf_GTA_type"/>
    <property type="match status" value="1"/>
</dbReference>
<dbReference type="EMBL" id="QRPH01000003">
    <property type="protein sequence ID" value="RHL96318.1"/>
    <property type="molecule type" value="Genomic_DNA"/>
</dbReference>
<evidence type="ECO:0000313" key="5">
    <source>
        <dbReference type="Proteomes" id="UP000285613"/>
    </source>
</evidence>
<dbReference type="GO" id="GO:0016757">
    <property type="term" value="F:glycosyltransferase activity"/>
    <property type="evidence" value="ECO:0007669"/>
    <property type="project" value="UniProtKB-KW"/>
</dbReference>
<gene>
    <name evidence="4" type="ORF">DWZ91_05340</name>
</gene>
<keyword evidence="2" id="KW-0808">Transferase</keyword>
<comment type="caution">
    <text evidence="4">The sequence shown here is derived from an EMBL/GenBank/DDBJ whole genome shotgun (WGS) entry which is preliminary data.</text>
</comment>
<dbReference type="PANTHER" id="PTHR22916">
    <property type="entry name" value="GLYCOSYLTRANSFERASE"/>
    <property type="match status" value="1"/>
</dbReference>
<evidence type="ECO:0000256" key="1">
    <source>
        <dbReference type="ARBA" id="ARBA00022676"/>
    </source>
</evidence>
<name>A0AAQ0LV30_BIFPS</name>
<dbReference type="Pfam" id="PF00535">
    <property type="entry name" value="Glycos_transf_2"/>
    <property type="match status" value="1"/>
</dbReference>
<reference evidence="4 5" key="1">
    <citation type="submission" date="2018-08" db="EMBL/GenBank/DDBJ databases">
        <title>A genome reference for cultivated species of the human gut microbiota.</title>
        <authorList>
            <person name="Zou Y."/>
            <person name="Xue W."/>
            <person name="Luo G."/>
        </authorList>
    </citation>
    <scope>NUCLEOTIDE SEQUENCE [LARGE SCALE GENOMIC DNA]</scope>
    <source>
        <strain evidence="4 5">AF36-12AT</strain>
    </source>
</reference>
<dbReference type="Proteomes" id="UP000285613">
    <property type="component" value="Unassembled WGS sequence"/>
</dbReference>
<dbReference type="AlphaFoldDB" id="A0AAQ0LV30"/>
<evidence type="ECO:0000313" key="4">
    <source>
        <dbReference type="EMBL" id="RHL96318.1"/>
    </source>
</evidence>
<dbReference type="Gene3D" id="3.90.550.10">
    <property type="entry name" value="Spore Coat Polysaccharide Biosynthesis Protein SpsA, Chain A"/>
    <property type="match status" value="1"/>
</dbReference>
<dbReference type="SUPFAM" id="SSF53448">
    <property type="entry name" value="Nucleotide-diphospho-sugar transferases"/>
    <property type="match status" value="1"/>
</dbReference>